<name>A0ACD5WB76_AVESA</name>
<dbReference type="Proteomes" id="UP001732700">
    <property type="component" value="Chromosome 4A"/>
</dbReference>
<organism evidence="1 2">
    <name type="scientific">Avena sativa</name>
    <name type="common">Oat</name>
    <dbReference type="NCBI Taxonomy" id="4498"/>
    <lineage>
        <taxon>Eukaryota</taxon>
        <taxon>Viridiplantae</taxon>
        <taxon>Streptophyta</taxon>
        <taxon>Embryophyta</taxon>
        <taxon>Tracheophyta</taxon>
        <taxon>Spermatophyta</taxon>
        <taxon>Magnoliopsida</taxon>
        <taxon>Liliopsida</taxon>
        <taxon>Poales</taxon>
        <taxon>Poaceae</taxon>
        <taxon>BOP clade</taxon>
        <taxon>Pooideae</taxon>
        <taxon>Poodae</taxon>
        <taxon>Poeae</taxon>
        <taxon>Poeae Chloroplast Group 1 (Aveneae type)</taxon>
        <taxon>Aveninae</taxon>
        <taxon>Avena</taxon>
    </lineage>
</organism>
<proteinExistence type="predicted"/>
<keyword evidence="2" id="KW-1185">Reference proteome</keyword>
<protein>
    <submittedName>
        <fullName evidence="1">Uncharacterized protein</fullName>
    </submittedName>
</protein>
<accession>A0ACD5WB76</accession>
<reference evidence="1" key="2">
    <citation type="submission" date="2025-09" db="UniProtKB">
        <authorList>
            <consortium name="EnsemblPlants"/>
        </authorList>
    </citation>
    <scope>IDENTIFICATION</scope>
</reference>
<reference evidence="1" key="1">
    <citation type="submission" date="2021-05" db="EMBL/GenBank/DDBJ databases">
        <authorList>
            <person name="Scholz U."/>
            <person name="Mascher M."/>
            <person name="Fiebig A."/>
        </authorList>
    </citation>
    <scope>NUCLEOTIDE SEQUENCE [LARGE SCALE GENOMIC DNA]</scope>
</reference>
<evidence type="ECO:0000313" key="1">
    <source>
        <dbReference type="EnsemblPlants" id="AVESA.00010b.r2.4AG0604290.1.CDS"/>
    </source>
</evidence>
<evidence type="ECO:0000313" key="2">
    <source>
        <dbReference type="Proteomes" id="UP001732700"/>
    </source>
</evidence>
<sequence>MSFRHRFRALHPPPVLGFFITGGRSSIPAFVPLRRRNDPDLAAAVRGGDFFLTRLPDHGQGNGYIDTDDDDASSRWDTQDFRDGYVLLFNPDAQQVAAYNPLTRTLDQFPQPPEDWISGHSYVEFCIFCDEEKPNSFRVFGIYEDDEVHVAVFSSDSRSWEALAWPETPTPDSQLERIDAVGSKFMYWIWRHVPRPYMSVLNTVTLQFSRMDLLPTLRIRGSGKGYRRMSTVTAGETKDGDPCIFEVGECTLSIWLWKSGDDGVGSWVSEEYFSFKEHDHPRDSWGNYLHSGWRPDVVTVAAAIHGFVYLHTNKHPCSFMSICLETGELCKLNLADKRSESQYLHPYIMAWPPSLTDIKKMEEENMGKLAPQGMQMKNLLNH</sequence>
<dbReference type="EnsemblPlants" id="AVESA.00010b.r2.4AG0604290.1">
    <property type="protein sequence ID" value="AVESA.00010b.r2.4AG0604290.1.CDS"/>
    <property type="gene ID" value="AVESA.00010b.r2.4AG0604290"/>
</dbReference>